<dbReference type="Pfam" id="PF01521">
    <property type="entry name" value="Fe-S_biosyn"/>
    <property type="match status" value="1"/>
</dbReference>
<dbReference type="InterPro" id="IPR050322">
    <property type="entry name" value="Fe-S_cluster_asmbl/transfer"/>
</dbReference>
<gene>
    <name evidence="3" type="ORF">SAMN05428964_105222</name>
</gene>
<dbReference type="InterPro" id="IPR017870">
    <property type="entry name" value="FeS_cluster_insertion_CS"/>
</dbReference>
<dbReference type="AlphaFoldDB" id="A0A285TWR4"/>
<dbReference type="InterPro" id="IPR000361">
    <property type="entry name" value="ATAP_core_dom"/>
</dbReference>
<name>A0A285TWR4_9PROT</name>
<protein>
    <submittedName>
        <fullName evidence="3">Iron-sulfur cluster assembly protein</fullName>
    </submittedName>
</protein>
<evidence type="ECO:0000313" key="4">
    <source>
        <dbReference type="Proteomes" id="UP000219068"/>
    </source>
</evidence>
<evidence type="ECO:0000256" key="1">
    <source>
        <dbReference type="ARBA" id="ARBA00006718"/>
    </source>
</evidence>
<comment type="similarity">
    <text evidence="1">Belongs to the HesB/IscA family.</text>
</comment>
<sequence length="114" mass="12039">MSEDDENVVSITLEAENEIKKLMAAHPGCVGIRLGVSSKGCSGKSYTFEPISELGPFDEVVDANGAVVAVEPLNQIALWGTQIGWGEDMFSSGFTFTNPNETGRCGCGESFTTG</sequence>
<feature type="domain" description="Core" evidence="2">
    <location>
        <begin position="9"/>
        <end position="109"/>
    </location>
</feature>
<dbReference type="EMBL" id="OBMM01000005">
    <property type="protein sequence ID" value="SOC26863.1"/>
    <property type="molecule type" value="Genomic_DNA"/>
</dbReference>
<dbReference type="PROSITE" id="PS01152">
    <property type="entry name" value="HESB"/>
    <property type="match status" value="1"/>
</dbReference>
<dbReference type="PANTHER" id="PTHR10072">
    <property type="entry name" value="IRON-SULFUR CLUSTER ASSEMBLY PROTEIN"/>
    <property type="match status" value="1"/>
</dbReference>
<evidence type="ECO:0000259" key="2">
    <source>
        <dbReference type="Pfam" id="PF01521"/>
    </source>
</evidence>
<proteinExistence type="inferred from homology"/>
<organism evidence="3 4">
    <name type="scientific">Thalassospira xiamenensis</name>
    <dbReference type="NCBI Taxonomy" id="220697"/>
    <lineage>
        <taxon>Bacteria</taxon>
        <taxon>Pseudomonadati</taxon>
        <taxon>Pseudomonadota</taxon>
        <taxon>Alphaproteobacteria</taxon>
        <taxon>Rhodospirillales</taxon>
        <taxon>Thalassospiraceae</taxon>
        <taxon>Thalassospira</taxon>
    </lineage>
</organism>
<dbReference type="Gene3D" id="2.60.300.12">
    <property type="entry name" value="HesB-like domain"/>
    <property type="match status" value="1"/>
</dbReference>
<dbReference type="NCBIfam" id="TIGR00049">
    <property type="entry name" value="iron-sulfur cluster assembly accessory protein"/>
    <property type="match status" value="1"/>
</dbReference>
<dbReference type="RefSeq" id="WP_097052780.1">
    <property type="nucleotide sequence ID" value="NZ_OBMM01000005.1"/>
</dbReference>
<dbReference type="InterPro" id="IPR016092">
    <property type="entry name" value="ATAP"/>
</dbReference>
<dbReference type="Proteomes" id="UP000219068">
    <property type="component" value="Unassembled WGS sequence"/>
</dbReference>
<dbReference type="InterPro" id="IPR035903">
    <property type="entry name" value="HesB-like_dom_sf"/>
</dbReference>
<dbReference type="PANTHER" id="PTHR10072:SF41">
    <property type="entry name" value="IRON-SULFUR CLUSTER ASSEMBLY 1 HOMOLOG, MITOCHONDRIAL"/>
    <property type="match status" value="1"/>
</dbReference>
<reference evidence="3 4" key="1">
    <citation type="submission" date="2017-08" db="EMBL/GenBank/DDBJ databases">
        <authorList>
            <person name="de Groot N.N."/>
        </authorList>
    </citation>
    <scope>NUCLEOTIDE SEQUENCE [LARGE SCALE GENOMIC DNA]</scope>
    <source>
        <strain evidence="3 4">USBA 78</strain>
    </source>
</reference>
<evidence type="ECO:0000313" key="3">
    <source>
        <dbReference type="EMBL" id="SOC26863.1"/>
    </source>
</evidence>
<dbReference type="GO" id="GO:0005737">
    <property type="term" value="C:cytoplasm"/>
    <property type="evidence" value="ECO:0007669"/>
    <property type="project" value="TreeGrafter"/>
</dbReference>
<accession>A0A285TWR4</accession>
<dbReference type="SUPFAM" id="SSF89360">
    <property type="entry name" value="HesB-like domain"/>
    <property type="match status" value="1"/>
</dbReference>
<dbReference type="GO" id="GO:0051537">
    <property type="term" value="F:2 iron, 2 sulfur cluster binding"/>
    <property type="evidence" value="ECO:0007669"/>
    <property type="project" value="TreeGrafter"/>
</dbReference>
<dbReference type="GO" id="GO:0016226">
    <property type="term" value="P:iron-sulfur cluster assembly"/>
    <property type="evidence" value="ECO:0007669"/>
    <property type="project" value="InterPro"/>
</dbReference>